<sequence length="175" mass="20052">MFLVQLQIANRALGLVLHPGMCSVWFENLGTDPWKKQDEHEKAETVFCHIAQTYFNERSSTPATADQPASSSRKGHANGFLSKMLIWRTKSFTISNLREGSQQMNMTRLYGGSNMLVHFLLLHKWPVTFLLFQQPAEMVQKALLLKAWIRSRLLDVNELVKPQKKHGSAELMIQN</sequence>
<accession>A0A6A4H1D8</accession>
<dbReference type="EMBL" id="ML769611">
    <property type="protein sequence ID" value="KAE9391851.1"/>
    <property type="molecule type" value="Genomic_DNA"/>
</dbReference>
<name>A0A6A4H1D8_9AGAR</name>
<reference evidence="1" key="1">
    <citation type="journal article" date="2019" name="Environ. Microbiol.">
        <title>Fungal ecological strategies reflected in gene transcription - a case study of two litter decomposers.</title>
        <authorList>
            <person name="Barbi F."/>
            <person name="Kohler A."/>
            <person name="Barry K."/>
            <person name="Baskaran P."/>
            <person name="Daum C."/>
            <person name="Fauchery L."/>
            <person name="Ihrmark K."/>
            <person name="Kuo A."/>
            <person name="LaButti K."/>
            <person name="Lipzen A."/>
            <person name="Morin E."/>
            <person name="Grigoriev I.V."/>
            <person name="Henrissat B."/>
            <person name="Lindahl B."/>
            <person name="Martin F."/>
        </authorList>
    </citation>
    <scope>NUCLEOTIDE SEQUENCE</scope>
    <source>
        <strain evidence="1">JB14</strain>
    </source>
</reference>
<protein>
    <submittedName>
        <fullName evidence="1">Uncharacterized protein</fullName>
    </submittedName>
</protein>
<dbReference type="AlphaFoldDB" id="A0A6A4H1D8"/>
<proteinExistence type="predicted"/>
<keyword evidence="2" id="KW-1185">Reference proteome</keyword>
<dbReference type="Proteomes" id="UP000799118">
    <property type="component" value="Unassembled WGS sequence"/>
</dbReference>
<gene>
    <name evidence="1" type="ORF">BT96DRAFT_945068</name>
</gene>
<evidence type="ECO:0000313" key="1">
    <source>
        <dbReference type="EMBL" id="KAE9391851.1"/>
    </source>
</evidence>
<organism evidence="1 2">
    <name type="scientific">Gymnopus androsaceus JB14</name>
    <dbReference type="NCBI Taxonomy" id="1447944"/>
    <lineage>
        <taxon>Eukaryota</taxon>
        <taxon>Fungi</taxon>
        <taxon>Dikarya</taxon>
        <taxon>Basidiomycota</taxon>
        <taxon>Agaricomycotina</taxon>
        <taxon>Agaricomycetes</taxon>
        <taxon>Agaricomycetidae</taxon>
        <taxon>Agaricales</taxon>
        <taxon>Marasmiineae</taxon>
        <taxon>Omphalotaceae</taxon>
        <taxon>Gymnopus</taxon>
    </lineage>
</organism>
<evidence type="ECO:0000313" key="2">
    <source>
        <dbReference type="Proteomes" id="UP000799118"/>
    </source>
</evidence>